<evidence type="ECO:0000313" key="2">
    <source>
        <dbReference type="EMBL" id="MCX4150054.1"/>
    </source>
</evidence>
<dbReference type="Proteomes" id="UP001209412">
    <property type="component" value="Unassembled WGS sequence"/>
</dbReference>
<feature type="region of interest" description="Disordered" evidence="1">
    <location>
        <begin position="70"/>
        <end position="95"/>
    </location>
</feature>
<dbReference type="EMBL" id="JAPKHW010000036">
    <property type="protein sequence ID" value="MCX4150054.1"/>
    <property type="molecule type" value="Genomic_DNA"/>
</dbReference>
<organism evidence="3 5">
    <name type="scientific">Paraburkholderia madseniana</name>
    <dbReference type="NCBI Taxonomy" id="2599607"/>
    <lineage>
        <taxon>Bacteria</taxon>
        <taxon>Pseudomonadati</taxon>
        <taxon>Pseudomonadota</taxon>
        <taxon>Betaproteobacteria</taxon>
        <taxon>Burkholderiales</taxon>
        <taxon>Burkholderiaceae</taxon>
        <taxon>Paraburkholderia</taxon>
    </lineage>
</organism>
<evidence type="ECO:0000256" key="1">
    <source>
        <dbReference type="SAM" id="MobiDB-lite"/>
    </source>
</evidence>
<protein>
    <submittedName>
        <fullName evidence="3">Uncharacterized protein</fullName>
    </submittedName>
</protein>
<comment type="caution">
    <text evidence="3">The sequence shown here is derived from an EMBL/GenBank/DDBJ whole genome shotgun (WGS) entry which is preliminary data.</text>
</comment>
<reference evidence="3" key="1">
    <citation type="submission" date="2022-06" db="EMBL/GenBank/DDBJ databases">
        <title>PHB producers.</title>
        <authorList>
            <person name="Besaury L."/>
        </authorList>
    </citation>
    <scope>NUCLEOTIDE SEQUENCE</scope>
    <source>
        <strain evidence="3 4">SEWS6</strain>
    </source>
</reference>
<dbReference type="Proteomes" id="UP001242288">
    <property type="component" value="Unassembled WGS sequence"/>
</dbReference>
<feature type="compositionally biased region" description="Basic and acidic residues" evidence="1">
    <location>
        <begin position="81"/>
        <end position="95"/>
    </location>
</feature>
<evidence type="ECO:0000313" key="3">
    <source>
        <dbReference type="EMBL" id="MDQ6411872.1"/>
    </source>
</evidence>
<gene>
    <name evidence="3" type="ORF">NIE36_32490</name>
    <name evidence="2" type="ORF">OSB80_32555</name>
</gene>
<keyword evidence="4" id="KW-1185">Reference proteome</keyword>
<dbReference type="AlphaFoldDB" id="A0AAP5BKY3"/>
<name>A0AAP5BKY3_9BURK</name>
<dbReference type="EMBL" id="JAMXWF010000036">
    <property type="protein sequence ID" value="MDQ6411872.1"/>
    <property type="molecule type" value="Genomic_DNA"/>
</dbReference>
<sequence>METLIDREIAHLARVMMPSLVGGPCGPILPAQYWRWRLHRLLDAPQLTQAQLCGLDSLLLQLDAFDVSCGNRPRSSVRGRLPSDERASRDCVRVG</sequence>
<accession>A0AAP5BKY3</accession>
<evidence type="ECO:0000313" key="4">
    <source>
        <dbReference type="Proteomes" id="UP001209412"/>
    </source>
</evidence>
<evidence type="ECO:0000313" key="5">
    <source>
        <dbReference type="Proteomes" id="UP001242288"/>
    </source>
</evidence>
<proteinExistence type="predicted"/>